<evidence type="ECO:0000259" key="10">
    <source>
        <dbReference type="SMART" id="SM00813"/>
    </source>
</evidence>
<keyword evidence="12" id="KW-1185">Reference proteome</keyword>
<evidence type="ECO:0000256" key="8">
    <source>
        <dbReference type="ARBA" id="ARBA00023295"/>
    </source>
</evidence>
<keyword evidence="8" id="KW-0326">Glycosidase</keyword>
<dbReference type="InterPro" id="IPR051563">
    <property type="entry name" value="Glycosyl_Hydrolase_51"/>
</dbReference>
<evidence type="ECO:0000256" key="6">
    <source>
        <dbReference type="ARBA" id="ARBA00022801"/>
    </source>
</evidence>
<evidence type="ECO:0000256" key="7">
    <source>
        <dbReference type="ARBA" id="ARBA00023180"/>
    </source>
</evidence>
<dbReference type="OrthoDB" id="406864at2759"/>
<evidence type="ECO:0000256" key="4">
    <source>
        <dbReference type="ARBA" id="ARBA00012670"/>
    </source>
</evidence>
<accession>A0A1L9RLH0</accession>
<comment type="pathway">
    <text evidence="2">Glycan metabolism; L-arabinan degradation.</text>
</comment>
<evidence type="ECO:0000256" key="2">
    <source>
        <dbReference type="ARBA" id="ARBA00004834"/>
    </source>
</evidence>
<reference evidence="12" key="1">
    <citation type="journal article" date="2017" name="Genome Biol.">
        <title>Comparative genomics reveals high biological diversity and specific adaptations in the industrially and medically important fungal genus Aspergillus.</title>
        <authorList>
            <person name="de Vries R.P."/>
            <person name="Riley R."/>
            <person name="Wiebenga A."/>
            <person name="Aguilar-Osorio G."/>
            <person name="Amillis S."/>
            <person name="Uchima C.A."/>
            <person name="Anderluh G."/>
            <person name="Asadollahi M."/>
            <person name="Askin M."/>
            <person name="Barry K."/>
            <person name="Battaglia E."/>
            <person name="Bayram O."/>
            <person name="Benocci T."/>
            <person name="Braus-Stromeyer S.A."/>
            <person name="Caldana C."/>
            <person name="Canovas D."/>
            <person name="Cerqueira G.C."/>
            <person name="Chen F."/>
            <person name="Chen W."/>
            <person name="Choi C."/>
            <person name="Clum A."/>
            <person name="Dos Santos R.A."/>
            <person name="Damasio A.R."/>
            <person name="Diallinas G."/>
            <person name="Emri T."/>
            <person name="Fekete E."/>
            <person name="Flipphi M."/>
            <person name="Freyberg S."/>
            <person name="Gallo A."/>
            <person name="Gournas C."/>
            <person name="Habgood R."/>
            <person name="Hainaut M."/>
            <person name="Harispe M.L."/>
            <person name="Henrissat B."/>
            <person name="Hilden K.S."/>
            <person name="Hope R."/>
            <person name="Hossain A."/>
            <person name="Karabika E."/>
            <person name="Karaffa L."/>
            <person name="Karanyi Z."/>
            <person name="Krasevec N."/>
            <person name="Kuo A."/>
            <person name="Kusch H."/>
            <person name="LaButti K."/>
            <person name="Lagendijk E.L."/>
            <person name="Lapidus A."/>
            <person name="Levasseur A."/>
            <person name="Lindquist E."/>
            <person name="Lipzen A."/>
            <person name="Logrieco A.F."/>
            <person name="MacCabe A."/>
            <person name="Maekelae M.R."/>
            <person name="Malavazi I."/>
            <person name="Melin P."/>
            <person name="Meyer V."/>
            <person name="Mielnichuk N."/>
            <person name="Miskei M."/>
            <person name="Molnar A.P."/>
            <person name="Mule G."/>
            <person name="Ngan C.Y."/>
            <person name="Orejas M."/>
            <person name="Orosz E."/>
            <person name="Ouedraogo J.P."/>
            <person name="Overkamp K.M."/>
            <person name="Park H.-S."/>
            <person name="Perrone G."/>
            <person name="Piumi F."/>
            <person name="Punt P.J."/>
            <person name="Ram A.F."/>
            <person name="Ramon A."/>
            <person name="Rauscher S."/>
            <person name="Record E."/>
            <person name="Riano-Pachon D.M."/>
            <person name="Robert V."/>
            <person name="Roehrig J."/>
            <person name="Ruller R."/>
            <person name="Salamov A."/>
            <person name="Salih N.S."/>
            <person name="Samson R.A."/>
            <person name="Sandor E."/>
            <person name="Sanguinetti M."/>
            <person name="Schuetze T."/>
            <person name="Sepcic K."/>
            <person name="Shelest E."/>
            <person name="Sherlock G."/>
            <person name="Sophianopoulou V."/>
            <person name="Squina F.M."/>
            <person name="Sun H."/>
            <person name="Susca A."/>
            <person name="Todd R.B."/>
            <person name="Tsang A."/>
            <person name="Unkles S.E."/>
            <person name="van de Wiele N."/>
            <person name="van Rossen-Uffink D."/>
            <person name="Oliveira J.V."/>
            <person name="Vesth T.C."/>
            <person name="Visser J."/>
            <person name="Yu J.-H."/>
            <person name="Zhou M."/>
            <person name="Andersen M.R."/>
            <person name="Archer D.B."/>
            <person name="Baker S.E."/>
            <person name="Benoit I."/>
            <person name="Brakhage A.A."/>
            <person name="Braus G.H."/>
            <person name="Fischer R."/>
            <person name="Frisvad J.C."/>
            <person name="Goldman G.H."/>
            <person name="Houbraken J."/>
            <person name="Oakley B."/>
            <person name="Pocsi I."/>
            <person name="Scazzocchio C."/>
            <person name="Seiboth B."/>
            <person name="vanKuyk P.A."/>
            <person name="Wortman J."/>
            <person name="Dyer P.S."/>
            <person name="Grigoriev I.V."/>
        </authorList>
    </citation>
    <scope>NUCLEOTIDE SEQUENCE [LARGE SCALE GENOMIC DNA]</scope>
    <source>
        <strain evidence="12">DTO 134E9</strain>
    </source>
</reference>
<dbReference type="GO" id="GO:0046556">
    <property type="term" value="F:alpha-L-arabinofuranosidase activity"/>
    <property type="evidence" value="ECO:0007669"/>
    <property type="project" value="UniProtKB-EC"/>
</dbReference>
<dbReference type="Pfam" id="PF22848">
    <property type="entry name" value="ASD1_dom"/>
    <property type="match status" value="1"/>
</dbReference>
<keyword evidence="6" id="KW-0378">Hydrolase</keyword>
<dbReference type="Proteomes" id="UP000184383">
    <property type="component" value="Unassembled WGS sequence"/>
</dbReference>
<dbReference type="RefSeq" id="XP_040689452.1">
    <property type="nucleotide sequence ID" value="XM_040829692.1"/>
</dbReference>
<comment type="similarity">
    <text evidence="3">Belongs to the glycosyl hydrolase 51 family.</text>
</comment>
<evidence type="ECO:0000256" key="1">
    <source>
        <dbReference type="ARBA" id="ARBA00001462"/>
    </source>
</evidence>
<dbReference type="EMBL" id="KV878212">
    <property type="protein sequence ID" value="OJJ35776.1"/>
    <property type="molecule type" value="Genomic_DNA"/>
</dbReference>
<proteinExistence type="inferred from homology"/>
<dbReference type="InterPro" id="IPR010720">
    <property type="entry name" value="Alpha-L-AF_C"/>
</dbReference>
<evidence type="ECO:0000313" key="12">
    <source>
        <dbReference type="Proteomes" id="UP000184383"/>
    </source>
</evidence>
<dbReference type="STRING" id="1073089.A0A1L9RLH0"/>
<dbReference type="PANTHER" id="PTHR31776">
    <property type="entry name" value="ALPHA-L-ARABINOFURANOSIDASE 1"/>
    <property type="match status" value="1"/>
</dbReference>
<dbReference type="VEuPathDB" id="FungiDB:ASPWEDRAFT_155983"/>
<dbReference type="SUPFAM" id="SSF51445">
    <property type="entry name" value="(Trans)glycosidases"/>
    <property type="match status" value="1"/>
</dbReference>
<dbReference type="SMART" id="SM00813">
    <property type="entry name" value="Alpha-L-AF_C"/>
    <property type="match status" value="1"/>
</dbReference>
<dbReference type="GO" id="GO:0031222">
    <property type="term" value="P:arabinan catabolic process"/>
    <property type="evidence" value="ECO:0007669"/>
    <property type="project" value="UniProtKB-UniPathway"/>
</dbReference>
<dbReference type="Gene3D" id="3.20.20.80">
    <property type="entry name" value="Glycosidases"/>
    <property type="match status" value="1"/>
</dbReference>
<feature type="domain" description="Alpha-L-arabinofuranosidase C-terminal" evidence="10">
    <location>
        <begin position="447"/>
        <end position="620"/>
    </location>
</feature>
<dbReference type="AlphaFoldDB" id="A0A1L9RLH0"/>
<dbReference type="EC" id="3.2.1.55" evidence="4"/>
<dbReference type="FunFam" id="3.20.20.80:FF:000092">
    <property type="entry name" value="Probable alpha-L-arabinofuranosidase A"/>
    <property type="match status" value="1"/>
</dbReference>
<protein>
    <recommendedName>
        <fullName evidence="4">non-reducing end alpha-L-arabinofuranosidase</fullName>
        <ecNumber evidence="4">3.2.1.55</ecNumber>
    </recommendedName>
</protein>
<organism evidence="11 12">
    <name type="scientific">Aspergillus wentii DTO 134E9</name>
    <dbReference type="NCBI Taxonomy" id="1073089"/>
    <lineage>
        <taxon>Eukaryota</taxon>
        <taxon>Fungi</taxon>
        <taxon>Dikarya</taxon>
        <taxon>Ascomycota</taxon>
        <taxon>Pezizomycotina</taxon>
        <taxon>Eurotiomycetes</taxon>
        <taxon>Eurotiomycetidae</taxon>
        <taxon>Eurotiales</taxon>
        <taxon>Aspergillaceae</taxon>
        <taxon>Aspergillus</taxon>
        <taxon>Aspergillus subgen. Cremei</taxon>
    </lineage>
</organism>
<dbReference type="InterPro" id="IPR055235">
    <property type="entry name" value="ASD1_cat"/>
</dbReference>
<feature type="chain" id="PRO_5012499303" description="non-reducing end alpha-L-arabinofuranosidase" evidence="9">
    <location>
        <begin position="26"/>
        <end position="627"/>
    </location>
</feature>
<dbReference type="GO" id="GO:0046373">
    <property type="term" value="P:L-arabinose metabolic process"/>
    <property type="evidence" value="ECO:0007669"/>
    <property type="project" value="InterPro"/>
</dbReference>
<gene>
    <name evidence="11" type="ORF">ASPWEDRAFT_155983</name>
</gene>
<feature type="signal peptide" evidence="9">
    <location>
        <begin position="1"/>
        <end position="25"/>
    </location>
</feature>
<keyword evidence="5 9" id="KW-0732">Signal</keyword>
<keyword evidence="7" id="KW-0325">Glycoprotein</keyword>
<name>A0A1L9RLH0_ASPWE</name>
<dbReference type="Pfam" id="PF06964">
    <property type="entry name" value="Alpha-L-AF_C"/>
    <property type="match status" value="1"/>
</dbReference>
<dbReference type="PANTHER" id="PTHR31776:SF0">
    <property type="entry name" value="ALPHA-L-ARABINOFURANOSIDASE 1"/>
    <property type="match status" value="1"/>
</dbReference>
<sequence length="627" mass="67877">MVAFSTLSGLNALLMLFSLIGSANAVSLKVSTDGGNSSSPLLYGFMIEDINHCGDGGIYSQLLQNNGLQDPSANTTSWASVGDATIAVDTNNPLTSAIPRTLRLDVPKGSSGQVGFSNEGYWGIPVDGSTYQSEFWIKGDFNNNVTIRLVGSNGGTEYASKSFPVTANAEKFTNFTVSFPTTKAPDGNVLYELTVDGAQVAGSSLYFGLLQLYPSTYHSRRNGLKPYIADTLDAVHASFLRIGGNNLEGNDENSRFKWNETIGPVENRPGHQGAWGYYNTDGLGLDEYLWWAEDMELAPILSIYAGFSLGSGGNTPFTGDALTPWVDDVMDQLEYVFGDSSTKFGSLRASNGRANPWNITMVEIGNEDNLGGGCESYAERFTVFYDAIHKAYPDLTLIASTDNPSCLPNPLPEGTWVDFHNYNNPDTLVDQFNMFDNSNRSVPYLIGEYSRSDIDWPNMKGSVSEAVYMLGLERNSDVVKMASYAPLLQLVNSTQWKPDLVAFTQSPDSIINSTSYYVQQMFSVNRGDTIKEVTSDSAFGPVYWVASSAGNQYFVKLANYGADTQKVTVSIPGMKTGKLTVLADNDPNAENTDSQSPVAPVDSNVNASDGSFTFTLPAWSVAVLAAN</sequence>
<dbReference type="InterPro" id="IPR017853">
    <property type="entry name" value="GH"/>
</dbReference>
<dbReference type="Gene3D" id="2.60.40.1180">
    <property type="entry name" value="Golgi alpha-mannosidase II"/>
    <property type="match status" value="1"/>
</dbReference>
<comment type="catalytic activity">
    <reaction evidence="1">
        <text>Hydrolysis of terminal non-reducing alpha-L-arabinofuranoside residues in alpha-L-arabinosides.</text>
        <dbReference type="EC" id="3.2.1.55"/>
    </reaction>
</comment>
<dbReference type="GeneID" id="63745540"/>
<evidence type="ECO:0000256" key="9">
    <source>
        <dbReference type="SAM" id="SignalP"/>
    </source>
</evidence>
<evidence type="ECO:0000256" key="3">
    <source>
        <dbReference type="ARBA" id="ARBA00007186"/>
    </source>
</evidence>
<evidence type="ECO:0000256" key="5">
    <source>
        <dbReference type="ARBA" id="ARBA00022729"/>
    </source>
</evidence>
<evidence type="ECO:0000313" key="11">
    <source>
        <dbReference type="EMBL" id="OJJ35776.1"/>
    </source>
</evidence>
<dbReference type="InterPro" id="IPR013780">
    <property type="entry name" value="Glyco_hydro_b"/>
</dbReference>
<dbReference type="SUPFAM" id="SSF51011">
    <property type="entry name" value="Glycosyl hydrolase domain"/>
    <property type="match status" value="1"/>
</dbReference>
<dbReference type="UniPathway" id="UPA00667"/>